<dbReference type="InterPro" id="IPR006121">
    <property type="entry name" value="HMA_dom"/>
</dbReference>
<accession>A0A5S3PWA7</accession>
<evidence type="ECO:0000313" key="2">
    <source>
        <dbReference type="EMBL" id="TMM59306.1"/>
    </source>
</evidence>
<dbReference type="Pfam" id="PF00403">
    <property type="entry name" value="HMA"/>
    <property type="match status" value="1"/>
</dbReference>
<sequence>MTILISLCTPGCKFVSNQIFYNMRIKTSWLLLFMAFSSAILAAQHREESIKISVTIEGMACQEGCADTIAENLRKVEGINTAEVSYKNGEALIEYDNRLISIDGLKKIITDTKVKNYVYIVKEVRAITNEIEE</sequence>
<proteinExistence type="predicted"/>
<dbReference type="AlphaFoldDB" id="A0A5S3PWA7"/>
<comment type="caution">
    <text evidence="2">The sequence shown here is derived from an EMBL/GenBank/DDBJ whole genome shotgun (WGS) entry which is preliminary data.</text>
</comment>
<evidence type="ECO:0000313" key="3">
    <source>
        <dbReference type="Proteomes" id="UP000310314"/>
    </source>
</evidence>
<dbReference type="EMBL" id="VATY01000001">
    <property type="protein sequence ID" value="TMM59306.1"/>
    <property type="molecule type" value="Genomic_DNA"/>
</dbReference>
<dbReference type="OrthoDB" id="1178902at2"/>
<reference evidence="2 3" key="1">
    <citation type="submission" date="2019-05" db="EMBL/GenBank/DDBJ databases">
        <authorList>
            <person name="Zhang J.-Y."/>
            <person name="Feg X."/>
            <person name="Du Z.-J."/>
        </authorList>
    </citation>
    <scope>NUCLEOTIDE SEQUENCE [LARGE SCALE GENOMIC DNA]</scope>
    <source>
        <strain evidence="2 3">RZ26</strain>
    </source>
</reference>
<dbReference type="Gene3D" id="3.30.70.100">
    <property type="match status" value="1"/>
</dbReference>
<dbReference type="Proteomes" id="UP000310314">
    <property type="component" value="Unassembled WGS sequence"/>
</dbReference>
<organism evidence="2 3">
    <name type="scientific">Maribacter algarum</name>
    <name type="common">ex Zhang et al. 2020</name>
    <dbReference type="NCBI Taxonomy" id="2578118"/>
    <lineage>
        <taxon>Bacteria</taxon>
        <taxon>Pseudomonadati</taxon>
        <taxon>Bacteroidota</taxon>
        <taxon>Flavobacteriia</taxon>
        <taxon>Flavobacteriales</taxon>
        <taxon>Flavobacteriaceae</taxon>
        <taxon>Maribacter</taxon>
    </lineage>
</organism>
<dbReference type="CDD" id="cd00371">
    <property type="entry name" value="HMA"/>
    <property type="match status" value="1"/>
</dbReference>
<keyword evidence="3" id="KW-1185">Reference proteome</keyword>
<dbReference type="PROSITE" id="PS50846">
    <property type="entry name" value="HMA_2"/>
    <property type="match status" value="1"/>
</dbReference>
<name>A0A5S3PWA7_9FLAO</name>
<evidence type="ECO:0000259" key="1">
    <source>
        <dbReference type="PROSITE" id="PS50846"/>
    </source>
</evidence>
<dbReference type="GO" id="GO:0046872">
    <property type="term" value="F:metal ion binding"/>
    <property type="evidence" value="ECO:0007669"/>
    <property type="project" value="InterPro"/>
</dbReference>
<gene>
    <name evidence="2" type="ORF">FEE95_07700</name>
</gene>
<feature type="domain" description="HMA" evidence="1">
    <location>
        <begin position="50"/>
        <end position="117"/>
    </location>
</feature>
<protein>
    <submittedName>
        <fullName evidence="2">Heavy-metal-associated domain-containing protein</fullName>
    </submittedName>
</protein>
<dbReference type="InterPro" id="IPR036163">
    <property type="entry name" value="HMA_dom_sf"/>
</dbReference>
<dbReference type="SUPFAM" id="SSF55008">
    <property type="entry name" value="HMA, heavy metal-associated domain"/>
    <property type="match status" value="1"/>
</dbReference>